<evidence type="ECO:0000256" key="2">
    <source>
        <dbReference type="ARBA" id="ARBA00022771"/>
    </source>
</evidence>
<dbReference type="SUPFAM" id="SSF57716">
    <property type="entry name" value="Glucocorticoid receptor-like (DNA-binding domain)"/>
    <property type="match status" value="1"/>
</dbReference>
<feature type="domain" description="THAP-type" evidence="6">
    <location>
        <begin position="1"/>
        <end position="81"/>
    </location>
</feature>
<sequence length="316" mass="36154">MGRHCCVRGCSTGVSLPSHTFPKDTIMLNKWKKAVYSEKIEGLTNEQLRKCVVCYKHFADTDYEAMYRLRRLKPGVVPSLCLPNNGNNNNEVNNAYGNGKTGDNNIEASVRKFKIETIDTCKTDKIEDIQIIEIIEEQPEIETKIEQSDTSIIDLMNNSTPIKNNSSVCNSTPVSNSILVNNDIPVNNTSTNNCTLVNKDSLELESKNSTSSLLDIHSLLQKKCFHKFTPKMWKLYKLSCILRKKQEVVIKRQLSFRERIKQAKQYSKSAALEKLLSSLTPVQQTFLEMQIRTTKHVSKVCNWNIIYYKKILTYDD</sequence>
<proteinExistence type="predicted"/>
<dbReference type="Pfam" id="PF05485">
    <property type="entry name" value="THAP"/>
    <property type="match status" value="1"/>
</dbReference>
<accession>A0AAW2GQG5</accession>
<evidence type="ECO:0000259" key="6">
    <source>
        <dbReference type="PROSITE" id="PS50950"/>
    </source>
</evidence>
<evidence type="ECO:0000256" key="1">
    <source>
        <dbReference type="ARBA" id="ARBA00022723"/>
    </source>
</evidence>
<keyword evidence="4 5" id="KW-0238">DNA-binding</keyword>
<evidence type="ECO:0000313" key="8">
    <source>
        <dbReference type="Proteomes" id="UP001430953"/>
    </source>
</evidence>
<keyword evidence="1" id="KW-0479">Metal-binding</keyword>
<keyword evidence="8" id="KW-1185">Reference proteome</keyword>
<reference evidence="7 8" key="1">
    <citation type="submission" date="2023-03" db="EMBL/GenBank/DDBJ databases">
        <title>High recombination rates correlate with genetic variation in Cardiocondyla obscurior ants.</title>
        <authorList>
            <person name="Errbii M."/>
        </authorList>
    </citation>
    <scope>NUCLEOTIDE SEQUENCE [LARGE SCALE GENOMIC DNA]</scope>
    <source>
        <strain evidence="7">Alpha-2009</strain>
        <tissue evidence="7">Whole body</tissue>
    </source>
</reference>
<dbReference type="GO" id="GO:0008270">
    <property type="term" value="F:zinc ion binding"/>
    <property type="evidence" value="ECO:0007669"/>
    <property type="project" value="UniProtKB-KW"/>
</dbReference>
<dbReference type="AlphaFoldDB" id="A0AAW2GQG5"/>
<dbReference type="PROSITE" id="PS50950">
    <property type="entry name" value="ZF_THAP"/>
    <property type="match status" value="1"/>
</dbReference>
<evidence type="ECO:0000256" key="5">
    <source>
        <dbReference type="PROSITE-ProRule" id="PRU00309"/>
    </source>
</evidence>
<dbReference type="GO" id="GO:0003677">
    <property type="term" value="F:DNA binding"/>
    <property type="evidence" value="ECO:0007669"/>
    <property type="project" value="UniProtKB-UniRule"/>
</dbReference>
<keyword evidence="2 5" id="KW-0863">Zinc-finger</keyword>
<evidence type="ECO:0000313" key="7">
    <source>
        <dbReference type="EMBL" id="KAL0129512.1"/>
    </source>
</evidence>
<dbReference type="Gene3D" id="6.20.210.20">
    <property type="entry name" value="THAP domain"/>
    <property type="match status" value="1"/>
</dbReference>
<dbReference type="EMBL" id="JADYXP020000002">
    <property type="protein sequence ID" value="KAL0129512.1"/>
    <property type="molecule type" value="Genomic_DNA"/>
</dbReference>
<dbReference type="Proteomes" id="UP001430953">
    <property type="component" value="Unassembled WGS sequence"/>
</dbReference>
<protein>
    <recommendedName>
        <fullName evidence="6">THAP-type domain-containing protein</fullName>
    </recommendedName>
</protein>
<evidence type="ECO:0000256" key="4">
    <source>
        <dbReference type="ARBA" id="ARBA00023125"/>
    </source>
</evidence>
<dbReference type="InterPro" id="IPR038441">
    <property type="entry name" value="THAP_Znf_sf"/>
</dbReference>
<evidence type="ECO:0000256" key="3">
    <source>
        <dbReference type="ARBA" id="ARBA00022833"/>
    </source>
</evidence>
<dbReference type="InterPro" id="IPR006612">
    <property type="entry name" value="THAP_Znf"/>
</dbReference>
<dbReference type="SMART" id="SM00980">
    <property type="entry name" value="THAP"/>
    <property type="match status" value="1"/>
</dbReference>
<gene>
    <name evidence="7" type="ORF">PUN28_001640</name>
</gene>
<name>A0AAW2GQG5_9HYME</name>
<keyword evidence="3" id="KW-0862">Zinc</keyword>
<comment type="caution">
    <text evidence="7">The sequence shown here is derived from an EMBL/GenBank/DDBJ whole genome shotgun (WGS) entry which is preliminary data.</text>
</comment>
<organism evidence="7 8">
    <name type="scientific">Cardiocondyla obscurior</name>
    <dbReference type="NCBI Taxonomy" id="286306"/>
    <lineage>
        <taxon>Eukaryota</taxon>
        <taxon>Metazoa</taxon>
        <taxon>Ecdysozoa</taxon>
        <taxon>Arthropoda</taxon>
        <taxon>Hexapoda</taxon>
        <taxon>Insecta</taxon>
        <taxon>Pterygota</taxon>
        <taxon>Neoptera</taxon>
        <taxon>Endopterygota</taxon>
        <taxon>Hymenoptera</taxon>
        <taxon>Apocrita</taxon>
        <taxon>Aculeata</taxon>
        <taxon>Formicoidea</taxon>
        <taxon>Formicidae</taxon>
        <taxon>Myrmicinae</taxon>
        <taxon>Cardiocondyla</taxon>
    </lineage>
</organism>